<gene>
    <name evidence="1" type="ORF">KDL28_34670</name>
</gene>
<name>A0ABT1AB07_9PSEU</name>
<protein>
    <submittedName>
        <fullName evidence="1">Uncharacterized protein</fullName>
    </submittedName>
</protein>
<evidence type="ECO:0000313" key="1">
    <source>
        <dbReference type="EMBL" id="MCO1660217.1"/>
    </source>
</evidence>
<dbReference type="EMBL" id="JAGSOV010000079">
    <property type="protein sequence ID" value="MCO1660217.1"/>
    <property type="molecule type" value="Genomic_DNA"/>
</dbReference>
<comment type="caution">
    <text evidence="1">The sequence shown here is derived from an EMBL/GenBank/DDBJ whole genome shotgun (WGS) entry which is preliminary data.</text>
</comment>
<accession>A0ABT1AB07</accession>
<dbReference type="Proteomes" id="UP001165283">
    <property type="component" value="Unassembled WGS sequence"/>
</dbReference>
<evidence type="ECO:0000313" key="2">
    <source>
        <dbReference type="Proteomes" id="UP001165283"/>
    </source>
</evidence>
<reference evidence="1" key="1">
    <citation type="submission" date="2021-04" db="EMBL/GenBank/DDBJ databases">
        <title>Pseudonocardia sp. nov., isolated from sandy soil of mangrove forest.</title>
        <authorList>
            <person name="Zan Z."/>
            <person name="Huang R."/>
            <person name="Liu W."/>
        </authorList>
    </citation>
    <scope>NUCLEOTIDE SEQUENCE</scope>
    <source>
        <strain evidence="1">S2-4</strain>
    </source>
</reference>
<dbReference type="RefSeq" id="WP_252445580.1">
    <property type="nucleotide sequence ID" value="NZ_JAGSOV010000079.1"/>
</dbReference>
<proteinExistence type="predicted"/>
<organism evidence="1 2">
    <name type="scientific">Pseudonocardia humida</name>
    <dbReference type="NCBI Taxonomy" id="2800819"/>
    <lineage>
        <taxon>Bacteria</taxon>
        <taxon>Bacillati</taxon>
        <taxon>Actinomycetota</taxon>
        <taxon>Actinomycetes</taxon>
        <taxon>Pseudonocardiales</taxon>
        <taxon>Pseudonocardiaceae</taxon>
        <taxon>Pseudonocardia</taxon>
    </lineage>
</organism>
<keyword evidence="2" id="KW-1185">Reference proteome</keyword>
<sequence length="53" mass="5736">MKDTTVRRLLALDQEYTAAVNSAIAEDRDDLVAELADEYPDAAAKIILAEDAA</sequence>